<evidence type="ECO:0000313" key="1">
    <source>
        <dbReference type="EMBL" id="BDZ45077.1"/>
    </source>
</evidence>
<name>A0ABM8GA62_9MICO</name>
<dbReference type="Proteomes" id="UP001321498">
    <property type="component" value="Chromosome"/>
</dbReference>
<dbReference type="EMBL" id="AP027731">
    <property type="protein sequence ID" value="BDZ45077.1"/>
    <property type="molecule type" value="Genomic_DNA"/>
</dbReference>
<accession>A0ABM8GA62</accession>
<keyword evidence="2" id="KW-1185">Reference proteome</keyword>
<dbReference type="RefSeq" id="WP_286278467.1">
    <property type="nucleotide sequence ID" value="NZ_AP027731.1"/>
</dbReference>
<proteinExistence type="predicted"/>
<sequence>MRAEYGPGARVVSTEESLLGGIGGFFAKRVIDVTVDVPDPGAAPEAHAFDTSARVGLARLLEDAEQAEAGAPQAEPPVSTESIDFARVLDTLRADVAAPRPPAPRPAPAARPAWDAWDAPAIPLPAAPRTGPVGGVLPVPPRTGPIDAGAVLPGAVPAGRVPPPLPTQAGDLVLVAGLGEDSLEVATALARRLGRANVCDGGSVVGHTRRRVEDRRGALAARAYGVQSGQTVVVAYGLGNGNPSDPRVAALQGIGADQVWVAVDVSRKTVDTARWVNAVRAVADVAAMATLAGRFTSDRDSIAELGLPEGWSDRLG</sequence>
<organism evidence="1 2">
    <name type="scientific">Naasia aerilata</name>
    <dbReference type="NCBI Taxonomy" id="1162966"/>
    <lineage>
        <taxon>Bacteria</taxon>
        <taxon>Bacillati</taxon>
        <taxon>Actinomycetota</taxon>
        <taxon>Actinomycetes</taxon>
        <taxon>Micrococcales</taxon>
        <taxon>Microbacteriaceae</taxon>
        <taxon>Naasia</taxon>
    </lineage>
</organism>
<protein>
    <submittedName>
        <fullName evidence="1">Uncharacterized protein</fullName>
    </submittedName>
</protein>
<reference evidence="2" key="1">
    <citation type="journal article" date="2019" name="Int. J. Syst. Evol. Microbiol.">
        <title>The Global Catalogue of Microorganisms (GCM) 10K type strain sequencing project: providing services to taxonomists for standard genome sequencing and annotation.</title>
        <authorList>
            <consortium name="The Broad Institute Genomics Platform"/>
            <consortium name="The Broad Institute Genome Sequencing Center for Infectious Disease"/>
            <person name="Wu L."/>
            <person name="Ma J."/>
        </authorList>
    </citation>
    <scope>NUCLEOTIDE SEQUENCE [LARGE SCALE GENOMIC DNA]</scope>
    <source>
        <strain evidence="2">NBRC 108725</strain>
    </source>
</reference>
<gene>
    <name evidence="1" type="ORF">GCM10025866_09860</name>
</gene>
<evidence type="ECO:0000313" key="2">
    <source>
        <dbReference type="Proteomes" id="UP001321498"/>
    </source>
</evidence>